<feature type="domain" description="N-acetyltransferase" evidence="3">
    <location>
        <begin position="1"/>
        <end position="146"/>
    </location>
</feature>
<keyword evidence="5" id="KW-1185">Reference proteome</keyword>
<keyword evidence="4" id="KW-0687">Ribonucleoprotein</keyword>
<dbReference type="Pfam" id="PF00583">
    <property type="entry name" value="Acetyltransf_1"/>
    <property type="match status" value="1"/>
</dbReference>
<dbReference type="PANTHER" id="PTHR43877:SF2">
    <property type="entry name" value="AMINOALKYLPHOSPHONATE N-ACETYLTRANSFERASE-RELATED"/>
    <property type="match status" value="1"/>
</dbReference>
<protein>
    <submittedName>
        <fullName evidence="4">Ribosomal protein S18 acetylase RimI-like enzyme</fullName>
    </submittedName>
</protein>
<dbReference type="PROSITE" id="PS51186">
    <property type="entry name" value="GNAT"/>
    <property type="match status" value="1"/>
</dbReference>
<proteinExistence type="predicted"/>
<accession>A0A369BWI9</accession>
<evidence type="ECO:0000256" key="1">
    <source>
        <dbReference type="ARBA" id="ARBA00022679"/>
    </source>
</evidence>
<dbReference type="Gene3D" id="3.90.70.10">
    <property type="entry name" value="Cysteine proteinases"/>
    <property type="match status" value="1"/>
</dbReference>
<evidence type="ECO:0000313" key="4">
    <source>
        <dbReference type="EMBL" id="RCX25999.1"/>
    </source>
</evidence>
<dbReference type="Proteomes" id="UP000252707">
    <property type="component" value="Unassembled WGS sequence"/>
</dbReference>
<dbReference type="AlphaFoldDB" id="A0A369BWI9"/>
<keyword evidence="1" id="KW-0808">Transferase</keyword>
<keyword evidence="2" id="KW-0012">Acyltransferase</keyword>
<sequence length="374" mass="42565">MIRPADLSDIDALVAIENRCFETDRLSRRSFRYMLTKANSSLLVEESEGAIRGYALVLYNAGTSLARLYSIAVDPGHRGLKLGGKLLQAAEAAALEAGCAYMRLEVRQDNEAAQRLYRELGYQKFGTWLDYYEDHEEAARYEKLLAPHLNPDLVIVPYYQQTLDFTCGPATLMMAMKALDPDTEMSRRQEIRIWREATTVFMTAGHGGCGPYGLALAAHHRGLDVEIHVVDDEEAMFISSVRSEEKKEVIRLVQEDFLDQIRQLSLPLHHDRLGVADLRAAFESGAIPVVLISSYRIYREKFPHWVVVTGFDERYIYVHDPFVDDEAGKTQTDCVSMPIPQKDFERMARYGKSGQRAVLILRKRRSRRRGQRAG</sequence>
<dbReference type="InterPro" id="IPR000182">
    <property type="entry name" value="GNAT_dom"/>
</dbReference>
<dbReference type="PANTHER" id="PTHR43877">
    <property type="entry name" value="AMINOALKYLPHOSPHONATE N-ACETYLTRANSFERASE-RELATED-RELATED"/>
    <property type="match status" value="1"/>
</dbReference>
<comment type="caution">
    <text evidence="4">The sequence shown here is derived from an EMBL/GenBank/DDBJ whole genome shotgun (WGS) entry which is preliminary data.</text>
</comment>
<reference evidence="4 5" key="1">
    <citation type="submission" date="2018-07" db="EMBL/GenBank/DDBJ databases">
        <title>Genomic Encyclopedia of Type Strains, Phase IV (KMG-IV): sequencing the most valuable type-strain genomes for metagenomic binning, comparative biology and taxonomic classification.</title>
        <authorList>
            <person name="Goeker M."/>
        </authorList>
    </citation>
    <scope>NUCLEOTIDE SEQUENCE [LARGE SCALE GENOMIC DNA]</scope>
    <source>
        <strain evidence="4 5">DSM 26407</strain>
    </source>
</reference>
<dbReference type="Gene3D" id="3.40.630.30">
    <property type="match status" value="1"/>
</dbReference>
<name>A0A369BWI9_9GAMM</name>
<dbReference type="Pfam" id="PF11814">
    <property type="entry name" value="DUF3335"/>
    <property type="match status" value="1"/>
</dbReference>
<gene>
    <name evidence="4" type="ORF">DFQ59_1122</name>
</gene>
<organism evidence="4 5">
    <name type="scientific">Thioalbus denitrificans</name>
    <dbReference type="NCBI Taxonomy" id="547122"/>
    <lineage>
        <taxon>Bacteria</taxon>
        <taxon>Pseudomonadati</taxon>
        <taxon>Pseudomonadota</taxon>
        <taxon>Gammaproteobacteria</taxon>
        <taxon>Chromatiales</taxon>
        <taxon>Ectothiorhodospiraceae</taxon>
        <taxon>Thioalbus</taxon>
    </lineage>
</organism>
<dbReference type="OrthoDB" id="27442at2"/>
<keyword evidence="4" id="KW-0689">Ribosomal protein</keyword>
<dbReference type="InterPro" id="IPR050832">
    <property type="entry name" value="Bact_Acetyltransf"/>
</dbReference>
<dbReference type="EMBL" id="QPJY01000012">
    <property type="protein sequence ID" value="RCX25999.1"/>
    <property type="molecule type" value="Genomic_DNA"/>
</dbReference>
<dbReference type="RefSeq" id="WP_114280902.1">
    <property type="nucleotide sequence ID" value="NZ_QPJY01000012.1"/>
</dbReference>
<evidence type="ECO:0000259" key="3">
    <source>
        <dbReference type="PROSITE" id="PS51186"/>
    </source>
</evidence>
<dbReference type="InterPro" id="IPR021770">
    <property type="entry name" value="DUF3335"/>
</dbReference>
<dbReference type="GO" id="GO:0005840">
    <property type="term" value="C:ribosome"/>
    <property type="evidence" value="ECO:0007669"/>
    <property type="project" value="UniProtKB-KW"/>
</dbReference>
<dbReference type="SUPFAM" id="SSF55729">
    <property type="entry name" value="Acyl-CoA N-acyltransferases (Nat)"/>
    <property type="match status" value="1"/>
</dbReference>
<dbReference type="InterPro" id="IPR016181">
    <property type="entry name" value="Acyl_CoA_acyltransferase"/>
</dbReference>
<evidence type="ECO:0000313" key="5">
    <source>
        <dbReference type="Proteomes" id="UP000252707"/>
    </source>
</evidence>
<dbReference type="GO" id="GO:0016747">
    <property type="term" value="F:acyltransferase activity, transferring groups other than amino-acyl groups"/>
    <property type="evidence" value="ECO:0007669"/>
    <property type="project" value="InterPro"/>
</dbReference>
<evidence type="ECO:0000256" key="2">
    <source>
        <dbReference type="ARBA" id="ARBA00023315"/>
    </source>
</evidence>